<comment type="caution">
    <text evidence="14">The sequence shown here is derived from an EMBL/GenBank/DDBJ whole genome shotgun (WGS) entry which is preliminary data.</text>
</comment>
<evidence type="ECO:0000256" key="8">
    <source>
        <dbReference type="ARBA" id="ARBA00022989"/>
    </source>
</evidence>
<dbReference type="InterPro" id="IPR036097">
    <property type="entry name" value="HisK_dim/P_sf"/>
</dbReference>
<keyword evidence="5" id="KW-0808">Transferase</keyword>
<dbReference type="SMART" id="SM00388">
    <property type="entry name" value="HisKA"/>
    <property type="match status" value="1"/>
</dbReference>
<dbReference type="Gene3D" id="6.10.340.10">
    <property type="match status" value="1"/>
</dbReference>
<comment type="catalytic activity">
    <reaction evidence="1">
        <text>ATP + protein L-histidine = ADP + protein N-phospho-L-histidine.</text>
        <dbReference type="EC" id="2.7.13.3"/>
    </reaction>
</comment>
<keyword evidence="15" id="KW-1185">Reference proteome</keyword>
<evidence type="ECO:0000256" key="9">
    <source>
        <dbReference type="ARBA" id="ARBA00023012"/>
    </source>
</evidence>
<evidence type="ECO:0000256" key="11">
    <source>
        <dbReference type="SAM" id="Phobius"/>
    </source>
</evidence>
<feature type="transmembrane region" description="Helical" evidence="11">
    <location>
        <begin position="164"/>
        <end position="183"/>
    </location>
</feature>
<dbReference type="EC" id="2.7.13.3" evidence="3"/>
<dbReference type="SMART" id="SM00304">
    <property type="entry name" value="HAMP"/>
    <property type="match status" value="1"/>
</dbReference>
<keyword evidence="6 11" id="KW-0812">Transmembrane</keyword>
<dbReference type="InterPro" id="IPR003660">
    <property type="entry name" value="HAMP_dom"/>
</dbReference>
<name>A0ABS8W4N0_9GAMM</name>
<dbReference type="PANTHER" id="PTHR45436">
    <property type="entry name" value="SENSOR HISTIDINE KINASE YKOH"/>
    <property type="match status" value="1"/>
</dbReference>
<dbReference type="SUPFAM" id="SSF55874">
    <property type="entry name" value="ATPase domain of HSP90 chaperone/DNA topoisomerase II/histidine kinase"/>
    <property type="match status" value="1"/>
</dbReference>
<dbReference type="SUPFAM" id="SSF158472">
    <property type="entry name" value="HAMP domain-like"/>
    <property type="match status" value="1"/>
</dbReference>
<evidence type="ECO:0000313" key="14">
    <source>
        <dbReference type="EMBL" id="MCE2593919.1"/>
    </source>
</evidence>
<evidence type="ECO:0000259" key="12">
    <source>
        <dbReference type="PROSITE" id="PS50109"/>
    </source>
</evidence>
<dbReference type="InterPro" id="IPR050428">
    <property type="entry name" value="TCS_sensor_his_kinase"/>
</dbReference>
<evidence type="ECO:0000256" key="2">
    <source>
        <dbReference type="ARBA" id="ARBA00004370"/>
    </source>
</evidence>
<dbReference type="GO" id="GO:0016301">
    <property type="term" value="F:kinase activity"/>
    <property type="evidence" value="ECO:0007669"/>
    <property type="project" value="UniProtKB-KW"/>
</dbReference>
<evidence type="ECO:0000313" key="15">
    <source>
        <dbReference type="Proteomes" id="UP001201273"/>
    </source>
</evidence>
<evidence type="ECO:0000256" key="10">
    <source>
        <dbReference type="ARBA" id="ARBA00023136"/>
    </source>
</evidence>
<proteinExistence type="predicted"/>
<dbReference type="InterPro" id="IPR003661">
    <property type="entry name" value="HisK_dim/P_dom"/>
</dbReference>
<evidence type="ECO:0000256" key="3">
    <source>
        <dbReference type="ARBA" id="ARBA00012438"/>
    </source>
</evidence>
<dbReference type="Pfam" id="PF00512">
    <property type="entry name" value="HisKA"/>
    <property type="match status" value="1"/>
</dbReference>
<evidence type="ECO:0000256" key="4">
    <source>
        <dbReference type="ARBA" id="ARBA00022553"/>
    </source>
</evidence>
<dbReference type="InterPro" id="IPR036890">
    <property type="entry name" value="HATPase_C_sf"/>
</dbReference>
<dbReference type="InterPro" id="IPR005467">
    <property type="entry name" value="His_kinase_dom"/>
</dbReference>
<comment type="subcellular location">
    <subcellularLocation>
        <location evidence="2">Membrane</location>
    </subcellularLocation>
</comment>
<dbReference type="PROSITE" id="PS50885">
    <property type="entry name" value="HAMP"/>
    <property type="match status" value="1"/>
</dbReference>
<dbReference type="RefSeq" id="WP_233051503.1">
    <property type="nucleotide sequence ID" value="NZ_JAIMJA010000003.1"/>
</dbReference>
<keyword evidence="9" id="KW-0902">Two-component regulatory system</keyword>
<dbReference type="Pfam" id="PF00672">
    <property type="entry name" value="HAMP"/>
    <property type="match status" value="1"/>
</dbReference>
<dbReference type="Gene3D" id="3.30.565.10">
    <property type="entry name" value="Histidine kinase-like ATPase, C-terminal domain"/>
    <property type="match status" value="1"/>
</dbReference>
<feature type="transmembrane region" description="Helical" evidence="11">
    <location>
        <begin position="14"/>
        <end position="37"/>
    </location>
</feature>
<dbReference type="PANTHER" id="PTHR45436:SF8">
    <property type="entry name" value="HISTIDINE KINASE"/>
    <property type="match status" value="1"/>
</dbReference>
<accession>A0ABS8W4N0</accession>
<dbReference type="PROSITE" id="PS50109">
    <property type="entry name" value="HIS_KIN"/>
    <property type="match status" value="1"/>
</dbReference>
<dbReference type="InterPro" id="IPR003594">
    <property type="entry name" value="HATPase_dom"/>
</dbReference>
<reference evidence="14 15" key="1">
    <citation type="journal article" date="2022" name="Environ. Microbiol. Rep.">
        <title>Eco-phylogenetic analyses reveal divergent evolution of vitamin B12 metabolism in the marine bacterial family 'Psychromonadaceae'.</title>
        <authorList>
            <person name="Jin X."/>
            <person name="Yang Y."/>
            <person name="Cao H."/>
            <person name="Gao B."/>
            <person name="Zhao Z."/>
        </authorList>
    </citation>
    <scope>NUCLEOTIDE SEQUENCE [LARGE SCALE GENOMIC DNA]</scope>
    <source>
        <strain evidence="14 15">MKS20</strain>
    </source>
</reference>
<keyword evidence="10 11" id="KW-0472">Membrane</keyword>
<feature type="domain" description="HAMP" evidence="13">
    <location>
        <begin position="185"/>
        <end position="238"/>
    </location>
</feature>
<protein>
    <recommendedName>
        <fullName evidence="3">histidine kinase</fullName>
        <ecNumber evidence="3">2.7.13.3</ecNumber>
    </recommendedName>
</protein>
<evidence type="ECO:0000256" key="6">
    <source>
        <dbReference type="ARBA" id="ARBA00022692"/>
    </source>
</evidence>
<dbReference type="Pfam" id="PF02518">
    <property type="entry name" value="HATPase_c"/>
    <property type="match status" value="1"/>
</dbReference>
<dbReference type="EMBL" id="JAIMJA010000003">
    <property type="protein sequence ID" value="MCE2593919.1"/>
    <property type="molecule type" value="Genomic_DNA"/>
</dbReference>
<feature type="domain" description="Histidine kinase" evidence="12">
    <location>
        <begin position="246"/>
        <end position="455"/>
    </location>
</feature>
<sequence>MLSEHLSIFTRTSIWRFTLAFTLLVLFISGGILAMVYHFSIAGQQREQNQRLTLAAEGFISLANANSMTTQSFIQSVVERASQTNNMVLALRRNNQVFGNLNHLPQNIPHYPAVLHFPILATNYLGEMELKKVMATRLKTPFGTLLVGLIDDSQDALDQSFSTASLSALGAGMIFTLVVGFIFNSRVLHRVRQINRLTAEVKAGRLQARLPISDESDEFDHIAMQINQMLDEIDELIGSVSSVTDNIAHDLRTPLSRLRIRVEDSLSQQSLTDEDLEWRNLLLQELDHIMDTFNAMLELSRLEKGVSGTEHKTCDLASICQDVQDLIQPIAEDKEQKITLTVHDTCQLTGDPNLLFRAIYNLVDNAVKYGPDGTQVDITIASNGITIADNGNGIPEEEFDRVFRRLYRLDKSRNSSGFGMGLSIVKAIVSLHQGQIHLSDNQPGLKIDIIFPPEVLLSQTR</sequence>
<evidence type="ECO:0000256" key="1">
    <source>
        <dbReference type="ARBA" id="ARBA00000085"/>
    </source>
</evidence>
<evidence type="ECO:0000259" key="13">
    <source>
        <dbReference type="PROSITE" id="PS50885"/>
    </source>
</evidence>
<keyword evidence="4" id="KW-0597">Phosphoprotein</keyword>
<evidence type="ECO:0000256" key="7">
    <source>
        <dbReference type="ARBA" id="ARBA00022777"/>
    </source>
</evidence>
<keyword evidence="7 14" id="KW-0418">Kinase</keyword>
<dbReference type="InterPro" id="IPR004358">
    <property type="entry name" value="Sig_transdc_His_kin-like_C"/>
</dbReference>
<dbReference type="PRINTS" id="PR00344">
    <property type="entry name" value="BCTRLSENSOR"/>
</dbReference>
<keyword evidence="8 11" id="KW-1133">Transmembrane helix</keyword>
<organism evidence="14 15">
    <name type="scientific">Motilimonas cestriensis</name>
    <dbReference type="NCBI Taxonomy" id="2742685"/>
    <lineage>
        <taxon>Bacteria</taxon>
        <taxon>Pseudomonadati</taxon>
        <taxon>Pseudomonadota</taxon>
        <taxon>Gammaproteobacteria</taxon>
        <taxon>Alteromonadales</taxon>
        <taxon>Alteromonadales genera incertae sedis</taxon>
        <taxon>Motilimonas</taxon>
    </lineage>
</organism>
<dbReference type="CDD" id="cd06225">
    <property type="entry name" value="HAMP"/>
    <property type="match status" value="1"/>
</dbReference>
<dbReference type="SUPFAM" id="SSF47384">
    <property type="entry name" value="Homodimeric domain of signal transducing histidine kinase"/>
    <property type="match status" value="1"/>
</dbReference>
<gene>
    <name evidence="14" type="ORF">K6Y31_03715</name>
</gene>
<dbReference type="SMART" id="SM00387">
    <property type="entry name" value="HATPase_c"/>
    <property type="match status" value="1"/>
</dbReference>
<dbReference type="Proteomes" id="UP001201273">
    <property type="component" value="Unassembled WGS sequence"/>
</dbReference>
<evidence type="ECO:0000256" key="5">
    <source>
        <dbReference type="ARBA" id="ARBA00022679"/>
    </source>
</evidence>
<dbReference type="CDD" id="cd00082">
    <property type="entry name" value="HisKA"/>
    <property type="match status" value="1"/>
</dbReference>